<dbReference type="PANTHER" id="PTHR43639:SF1">
    <property type="entry name" value="SHORT-CHAIN DEHYDROGENASE_REDUCTASE FAMILY PROTEIN"/>
    <property type="match status" value="1"/>
</dbReference>
<evidence type="ECO:0000313" key="3">
    <source>
        <dbReference type="EMBL" id="MBB2174452.1"/>
    </source>
</evidence>
<evidence type="ECO:0000256" key="1">
    <source>
        <dbReference type="ARBA" id="ARBA00006484"/>
    </source>
</evidence>
<dbReference type="SUPFAM" id="SSF51735">
    <property type="entry name" value="NAD(P)-binding Rossmann-fold domains"/>
    <property type="match status" value="1"/>
</dbReference>
<comment type="caution">
    <text evidence="3">The sequence shown here is derived from an EMBL/GenBank/DDBJ whole genome shotgun (WGS) entry which is preliminary data.</text>
</comment>
<dbReference type="PRINTS" id="PR00080">
    <property type="entry name" value="SDRFAMILY"/>
</dbReference>
<dbReference type="FunFam" id="3.40.50.720:FF:000084">
    <property type="entry name" value="Short-chain dehydrogenase reductase"/>
    <property type="match status" value="1"/>
</dbReference>
<evidence type="ECO:0000313" key="4">
    <source>
        <dbReference type="Proteomes" id="UP000561066"/>
    </source>
</evidence>
<dbReference type="CDD" id="cd05233">
    <property type="entry name" value="SDR_c"/>
    <property type="match status" value="1"/>
</dbReference>
<dbReference type="InterPro" id="IPR036291">
    <property type="entry name" value="NAD(P)-bd_dom_sf"/>
</dbReference>
<evidence type="ECO:0000256" key="2">
    <source>
        <dbReference type="ARBA" id="ARBA00023002"/>
    </source>
</evidence>
<dbReference type="Gene3D" id="3.40.50.720">
    <property type="entry name" value="NAD(P)-binding Rossmann-like Domain"/>
    <property type="match status" value="1"/>
</dbReference>
<dbReference type="InterPro" id="IPR002347">
    <property type="entry name" value="SDR_fam"/>
</dbReference>
<comment type="similarity">
    <text evidence="1">Belongs to the short-chain dehydrogenases/reductases (SDR) family.</text>
</comment>
<organism evidence="3 4">
    <name type="scientific">Gluconacetobacter johannae</name>
    <dbReference type="NCBI Taxonomy" id="112140"/>
    <lineage>
        <taxon>Bacteria</taxon>
        <taxon>Pseudomonadati</taxon>
        <taxon>Pseudomonadota</taxon>
        <taxon>Alphaproteobacteria</taxon>
        <taxon>Acetobacterales</taxon>
        <taxon>Acetobacteraceae</taxon>
        <taxon>Gluconacetobacter</taxon>
    </lineage>
</organism>
<keyword evidence="2" id="KW-0560">Oxidoreductase</keyword>
<dbReference type="InterPro" id="IPR020904">
    <property type="entry name" value="Sc_DH/Rdtase_CS"/>
</dbReference>
<gene>
    <name evidence="3" type="ORF">HLH21_00755</name>
</gene>
<dbReference type="AlphaFoldDB" id="A0A7W4J4S6"/>
<keyword evidence="4" id="KW-1185">Reference proteome</keyword>
<dbReference type="Pfam" id="PF13561">
    <property type="entry name" value="adh_short_C2"/>
    <property type="match status" value="1"/>
</dbReference>
<dbReference type="PROSITE" id="PS00061">
    <property type="entry name" value="ADH_SHORT"/>
    <property type="match status" value="1"/>
</dbReference>
<protein>
    <submittedName>
        <fullName evidence="3">SDR family oxidoreductase</fullName>
    </submittedName>
</protein>
<dbReference type="PANTHER" id="PTHR43639">
    <property type="entry name" value="OXIDOREDUCTASE, SHORT-CHAIN DEHYDROGENASE/REDUCTASE FAMILY (AFU_ORTHOLOGUE AFUA_5G02870)"/>
    <property type="match status" value="1"/>
</dbReference>
<dbReference type="PRINTS" id="PR00081">
    <property type="entry name" value="GDHRDH"/>
</dbReference>
<dbReference type="EMBL" id="JABEQH010000001">
    <property type="protein sequence ID" value="MBB2174452.1"/>
    <property type="molecule type" value="Genomic_DNA"/>
</dbReference>
<name>A0A7W4J4S6_9PROT</name>
<dbReference type="GO" id="GO:0016491">
    <property type="term" value="F:oxidoreductase activity"/>
    <property type="evidence" value="ECO:0007669"/>
    <property type="project" value="UniProtKB-KW"/>
</dbReference>
<dbReference type="Proteomes" id="UP000561066">
    <property type="component" value="Unassembled WGS sequence"/>
</dbReference>
<proteinExistence type="inferred from homology"/>
<accession>A0A7W4J4S6</accession>
<reference evidence="3 4" key="1">
    <citation type="submission" date="2020-04" db="EMBL/GenBank/DDBJ databases">
        <title>Description of novel Gluconacetobacter.</title>
        <authorList>
            <person name="Sombolestani A."/>
        </authorList>
    </citation>
    <scope>NUCLEOTIDE SEQUENCE [LARGE SCALE GENOMIC DNA]</scope>
    <source>
        <strain evidence="3 4">LMG 21312</strain>
    </source>
</reference>
<sequence length="262" mass="27832">MVTHPSGDGAMFARYPSLSGRSVLVTGGATGIGAALVRAFAGQGAHVAVLDLDVAAGSALAEDLRDEGGRILFVPCDVTDIRALRGGVDLARTAHGPVEILLNNAANDMRHTLDDVDPAMWDRLSAVNIRAQFFAAQAVARDMRALGRGSIICLGSIGWMLKNSGYPVYATAKAAVQGLVCALARELGPHAIRVNALVPGWVMTERQKKLWLTPEGEREIERGQCLPGRVEPEDIARMALFLAADDSRMCSGQSFIVDGGWV</sequence>